<organism evidence="2 3">
    <name type="scientific">Mycobacterium ulcerans subsp. shinshuense</name>
    <dbReference type="NCBI Taxonomy" id="1124626"/>
    <lineage>
        <taxon>Bacteria</taxon>
        <taxon>Bacillati</taxon>
        <taxon>Actinomycetota</taxon>
        <taxon>Actinomycetes</taxon>
        <taxon>Mycobacteriales</taxon>
        <taxon>Mycobacteriaceae</taxon>
        <taxon>Mycobacterium</taxon>
        <taxon>Mycobacterium ulcerans group</taxon>
    </lineage>
</organism>
<dbReference type="GeneID" id="93438741"/>
<dbReference type="EMBL" id="AP017624">
    <property type="protein sequence ID" value="BAV43116.1"/>
    <property type="molecule type" value="Genomic_DNA"/>
</dbReference>
<keyword evidence="1" id="KW-0472">Membrane</keyword>
<dbReference type="Proteomes" id="UP000218067">
    <property type="component" value="Chromosome"/>
</dbReference>
<gene>
    <name evidence="2" type="ORF">SHTP_4171</name>
</gene>
<evidence type="ECO:0008006" key="4">
    <source>
        <dbReference type="Google" id="ProtNLM"/>
    </source>
</evidence>
<name>A0A1B4Y7S1_MYCUL</name>
<dbReference type="AlphaFoldDB" id="A0A1B4Y7S1"/>
<evidence type="ECO:0000313" key="3">
    <source>
        <dbReference type="Proteomes" id="UP000218067"/>
    </source>
</evidence>
<dbReference type="RefSeq" id="WP_096371737.1">
    <property type="nucleotide sequence ID" value="NZ_AP017624.1"/>
</dbReference>
<evidence type="ECO:0000256" key="1">
    <source>
        <dbReference type="SAM" id="Phobius"/>
    </source>
</evidence>
<keyword evidence="1" id="KW-1133">Transmembrane helix</keyword>
<protein>
    <recommendedName>
        <fullName evidence="4">Transmembrane protein</fullName>
    </recommendedName>
</protein>
<feature type="transmembrane region" description="Helical" evidence="1">
    <location>
        <begin position="53"/>
        <end position="76"/>
    </location>
</feature>
<reference evidence="2 3" key="1">
    <citation type="submission" date="2016-08" db="EMBL/GenBank/DDBJ databases">
        <title>Complete genome sequence of Mycobacterium shinshuense, a subspecies of M. ulcerans.</title>
        <authorList>
            <person name="Yoshida M."/>
            <person name="Ogura Y."/>
            <person name="Hayashi T."/>
            <person name="Hoshino Y."/>
        </authorList>
    </citation>
    <scope>NUCLEOTIDE SEQUENCE [LARGE SCALE GENOMIC DNA]</scope>
    <source>
        <strain evidence="3">ATCC 33728</strain>
    </source>
</reference>
<evidence type="ECO:0000313" key="2">
    <source>
        <dbReference type="EMBL" id="BAV43116.1"/>
    </source>
</evidence>
<accession>A0A1B4Y7S1</accession>
<keyword evidence="1" id="KW-0812">Transmembrane</keyword>
<proteinExistence type="predicted"/>
<sequence>MNHWFNYEATSKILIFSVLAGAGLPALFAVGVRLQADSGQITGTHAPLQRTVLTALGWMIFAIILAVVVIGVLYIARDFIAHHIGWHILGAKTK</sequence>